<proteinExistence type="predicted"/>
<comment type="caution">
    <text evidence="1">The sequence shown here is derived from an EMBL/GenBank/DDBJ whole genome shotgun (WGS) entry which is preliminary data.</text>
</comment>
<gene>
    <name evidence="1" type="ORF">NUW58_g1961</name>
</gene>
<dbReference type="Proteomes" id="UP001143856">
    <property type="component" value="Unassembled WGS sequence"/>
</dbReference>
<evidence type="ECO:0000313" key="2">
    <source>
        <dbReference type="Proteomes" id="UP001143856"/>
    </source>
</evidence>
<dbReference type="EMBL" id="JAPDGR010000234">
    <property type="protein sequence ID" value="KAJ2993057.1"/>
    <property type="molecule type" value="Genomic_DNA"/>
</dbReference>
<name>A0ACC1PJI3_9PEZI</name>
<reference evidence="1" key="1">
    <citation type="submission" date="2022-10" db="EMBL/GenBank/DDBJ databases">
        <title>Genome Sequence of Xylaria curta.</title>
        <authorList>
            <person name="Buettner E."/>
        </authorList>
    </citation>
    <scope>NUCLEOTIDE SEQUENCE</scope>
    <source>
        <strain evidence="1">Babe10</strain>
    </source>
</reference>
<evidence type="ECO:0000313" key="1">
    <source>
        <dbReference type="EMBL" id="KAJ2993057.1"/>
    </source>
</evidence>
<keyword evidence="2" id="KW-1185">Reference proteome</keyword>
<sequence length="479" mass="54750">MLPTSLSRLTRSPSRVFIIILIVLVICQLFSIRSQQTTSFGSHHAKHYDTCEGLEGLDDVFVTLRTGTTEAPKKLPAHYTTTLRCVPHYELYSDFEEVIEGKRVYDVLDEVNPDIVATHPDFVYYNKLKGKGRDAFTAEEMAQWAAAKNTNGGRDSPGWRLDKWKFLPLADKALRIRPDAKWFVFIESDTYVLWKSLLAWLEHFDASKPWYLGQQMMIGDVIFAYGGAGFVISQPALKKVVEHRNKNLKFYDDFTAGHWAGDCVLGKALHDVGIPLQWSFPTLSSEEPADTDFESGFGGAERHPWCYYAASYHHLPPSEYPGFYSFEQKWYQTNNTLLRHKDVFYNYVLPGLTDERDDWDNHSDNKDETASSFEACRNSCYTCMKSTALKLGRKASTVEHVKSGWMIDRIEPFIELTQQFSNPSQRRAIIRTVDGHSICQRNFLVAGAAVGHVDTFAFDSPRRAHISAVRLHLELRNVY</sequence>
<protein>
    <submittedName>
        <fullName evidence="1">Uncharacterized protein</fullName>
    </submittedName>
</protein>
<accession>A0ACC1PJI3</accession>
<organism evidence="1 2">
    <name type="scientific">Xylaria curta</name>
    <dbReference type="NCBI Taxonomy" id="42375"/>
    <lineage>
        <taxon>Eukaryota</taxon>
        <taxon>Fungi</taxon>
        <taxon>Dikarya</taxon>
        <taxon>Ascomycota</taxon>
        <taxon>Pezizomycotina</taxon>
        <taxon>Sordariomycetes</taxon>
        <taxon>Xylariomycetidae</taxon>
        <taxon>Xylariales</taxon>
        <taxon>Xylariaceae</taxon>
        <taxon>Xylaria</taxon>
    </lineage>
</organism>